<organism evidence="1 2">
    <name type="scientific">Naumannella cuiyingiana</name>
    <dbReference type="NCBI Taxonomy" id="1347891"/>
    <lineage>
        <taxon>Bacteria</taxon>
        <taxon>Bacillati</taxon>
        <taxon>Actinomycetota</taxon>
        <taxon>Actinomycetes</taxon>
        <taxon>Propionibacteriales</taxon>
        <taxon>Propionibacteriaceae</taxon>
        <taxon>Naumannella</taxon>
    </lineage>
</organism>
<accession>A0A7Z0DAG1</accession>
<dbReference type="EMBL" id="JACBZS010000001">
    <property type="protein sequence ID" value="NYI71912.1"/>
    <property type="molecule type" value="Genomic_DNA"/>
</dbReference>
<keyword evidence="2" id="KW-1185">Reference proteome</keyword>
<dbReference type="AlphaFoldDB" id="A0A7Z0DAG1"/>
<name>A0A7Z0DAG1_9ACTN</name>
<protein>
    <submittedName>
        <fullName evidence="1">Uncharacterized protein</fullName>
    </submittedName>
</protein>
<evidence type="ECO:0000313" key="1">
    <source>
        <dbReference type="EMBL" id="NYI71912.1"/>
    </source>
</evidence>
<gene>
    <name evidence="1" type="ORF">GGQ54_002472</name>
</gene>
<dbReference type="RefSeq" id="WP_179445677.1">
    <property type="nucleotide sequence ID" value="NZ_JACBZS010000001.1"/>
</dbReference>
<dbReference type="Proteomes" id="UP000527616">
    <property type="component" value="Unassembled WGS sequence"/>
</dbReference>
<comment type="caution">
    <text evidence="1">The sequence shown here is derived from an EMBL/GenBank/DDBJ whole genome shotgun (WGS) entry which is preliminary data.</text>
</comment>
<reference evidence="1 2" key="1">
    <citation type="submission" date="2020-07" db="EMBL/GenBank/DDBJ databases">
        <title>Sequencing the genomes of 1000 actinobacteria strains.</title>
        <authorList>
            <person name="Klenk H.-P."/>
        </authorList>
    </citation>
    <scope>NUCLEOTIDE SEQUENCE [LARGE SCALE GENOMIC DNA]</scope>
    <source>
        <strain evidence="1 2">DSM 103164</strain>
    </source>
</reference>
<evidence type="ECO:0000313" key="2">
    <source>
        <dbReference type="Proteomes" id="UP000527616"/>
    </source>
</evidence>
<sequence length="241" mass="27288">MDADDDLYWQDDQNSFRFAPDISHTDLLKVADFAEELGYDLRWQERGYTLEEVQKRLRNDGPSAFLRVARVQEDVSPKAPPEQTAQYIAERLRRLDPQDELLITDPYLFTNSAKKDLEDYAQSVADLITPLLASGAKLVTIVDGDQTHPDVRDAVLAELAAKRADTDVQVVQSKDFHDRFWIADRSRGAIIGTSLYKIGRKIFFIDALSERDVAAVLRETDAALDFIEQGKQVNEGGELTR</sequence>
<proteinExistence type="predicted"/>